<keyword evidence="3 5" id="KW-1133">Transmembrane helix</keyword>
<keyword evidence="2 5" id="KW-0812">Transmembrane</keyword>
<evidence type="ECO:0000259" key="6">
    <source>
        <dbReference type="Pfam" id="PF03798"/>
    </source>
</evidence>
<evidence type="ECO:0000256" key="5">
    <source>
        <dbReference type="SAM" id="Phobius"/>
    </source>
</evidence>
<feature type="domain" description="TLC" evidence="6">
    <location>
        <begin position="78"/>
        <end position="267"/>
    </location>
</feature>
<accession>A0A7S0Q8C6</accession>
<name>A0A7S0Q8C6_9EUKA</name>
<protein>
    <recommendedName>
        <fullName evidence="6">TLC domain-containing protein</fullName>
    </recommendedName>
</protein>
<dbReference type="InterPro" id="IPR006634">
    <property type="entry name" value="TLC-dom"/>
</dbReference>
<evidence type="ECO:0000256" key="3">
    <source>
        <dbReference type="ARBA" id="ARBA00022989"/>
    </source>
</evidence>
<dbReference type="EMBL" id="HBEY01047357">
    <property type="protein sequence ID" value="CAD8619371.1"/>
    <property type="molecule type" value="Transcribed_RNA"/>
</dbReference>
<proteinExistence type="predicted"/>
<evidence type="ECO:0000256" key="2">
    <source>
        <dbReference type="ARBA" id="ARBA00022692"/>
    </source>
</evidence>
<feature type="transmembrane region" description="Helical" evidence="5">
    <location>
        <begin position="199"/>
        <end position="222"/>
    </location>
</feature>
<organism evidence="7">
    <name type="scientific">Coccolithus braarudii</name>
    <dbReference type="NCBI Taxonomy" id="221442"/>
    <lineage>
        <taxon>Eukaryota</taxon>
        <taxon>Haptista</taxon>
        <taxon>Haptophyta</taxon>
        <taxon>Prymnesiophyceae</taxon>
        <taxon>Coccolithales</taxon>
        <taxon>Coccolithaceae</taxon>
        <taxon>Coccolithus</taxon>
    </lineage>
</organism>
<dbReference type="GO" id="GO:0016020">
    <property type="term" value="C:membrane"/>
    <property type="evidence" value="ECO:0007669"/>
    <property type="project" value="UniProtKB-SubCell"/>
</dbReference>
<evidence type="ECO:0000256" key="1">
    <source>
        <dbReference type="ARBA" id="ARBA00004141"/>
    </source>
</evidence>
<evidence type="ECO:0000313" key="7">
    <source>
        <dbReference type="EMBL" id="CAD8619371.1"/>
    </source>
</evidence>
<reference evidence="7" key="1">
    <citation type="submission" date="2021-01" db="EMBL/GenBank/DDBJ databases">
        <authorList>
            <person name="Corre E."/>
            <person name="Pelletier E."/>
            <person name="Niang G."/>
            <person name="Scheremetjew M."/>
            <person name="Finn R."/>
            <person name="Kale V."/>
            <person name="Holt S."/>
            <person name="Cochrane G."/>
            <person name="Meng A."/>
            <person name="Brown T."/>
            <person name="Cohen L."/>
        </authorList>
    </citation>
    <scope>NUCLEOTIDE SEQUENCE</scope>
    <source>
        <strain evidence="7">PLY182g</strain>
    </source>
</reference>
<keyword evidence="4 5" id="KW-0472">Membrane</keyword>
<dbReference type="Pfam" id="PF03798">
    <property type="entry name" value="TRAM_LAG1_CLN8"/>
    <property type="match status" value="1"/>
</dbReference>
<gene>
    <name evidence="7" type="ORF">CPEL01642_LOCUS22752</name>
</gene>
<feature type="transmembrane region" description="Helical" evidence="5">
    <location>
        <begin position="242"/>
        <end position="261"/>
    </location>
</feature>
<sequence>MPELSWSPPGWKPGMRFCGHTPGLQSCPDYTEETTVDFLLYFSKICSFFVVLWYATTAVVHVTLMKVLPHSSKPHENSSVYVAQKFVAEFKCIIVSILANMAVWHMLGQPGHEIYGPNIEAEMAGIVFVSFEVTDLVLGSLHGFMDRMYVVHHVMHIVLGLIIRCNCILGYTTAILASQETSSCFLNYYLLMRHRSSHWSVALSRNLFAVAFSIWRMGLNTYGTAYFLRYYVPFMPPMVSPWQLHTMAVVLVLATSLQWFWGYEIIRLALRPASAKAKKTNE</sequence>
<comment type="subcellular location">
    <subcellularLocation>
        <location evidence="1">Membrane</location>
        <topology evidence="1">Multi-pass membrane protein</topology>
    </subcellularLocation>
</comment>
<feature type="transmembrane region" description="Helical" evidence="5">
    <location>
        <begin position="154"/>
        <end position="178"/>
    </location>
</feature>
<feature type="transmembrane region" description="Helical" evidence="5">
    <location>
        <begin position="86"/>
        <end position="107"/>
    </location>
</feature>
<dbReference type="AlphaFoldDB" id="A0A7S0Q8C6"/>
<feature type="transmembrane region" description="Helical" evidence="5">
    <location>
        <begin position="38"/>
        <end position="65"/>
    </location>
</feature>
<evidence type="ECO:0000256" key="4">
    <source>
        <dbReference type="ARBA" id="ARBA00023136"/>
    </source>
</evidence>